<gene>
    <name evidence="5" type="ORF">DKX38_027155</name>
</gene>
<dbReference type="EC" id="2.8.2.-" evidence="3"/>
<dbReference type="InterPro" id="IPR027417">
    <property type="entry name" value="P-loop_NTPase"/>
</dbReference>
<accession>A0A5N5JN69</accession>
<comment type="caution">
    <text evidence="5">The sequence shown here is derived from an EMBL/GenBank/DDBJ whole genome shotgun (WGS) entry which is preliminary data.</text>
</comment>
<evidence type="ECO:0000256" key="1">
    <source>
        <dbReference type="ARBA" id="ARBA00005771"/>
    </source>
</evidence>
<keyword evidence="2 3" id="KW-0808">Transferase</keyword>
<evidence type="ECO:0000313" key="6">
    <source>
        <dbReference type="Proteomes" id="UP000326939"/>
    </source>
</evidence>
<organism evidence="5 6">
    <name type="scientific">Salix brachista</name>
    <dbReference type="NCBI Taxonomy" id="2182728"/>
    <lineage>
        <taxon>Eukaryota</taxon>
        <taxon>Viridiplantae</taxon>
        <taxon>Streptophyta</taxon>
        <taxon>Embryophyta</taxon>
        <taxon>Tracheophyta</taxon>
        <taxon>Spermatophyta</taxon>
        <taxon>Magnoliopsida</taxon>
        <taxon>eudicotyledons</taxon>
        <taxon>Gunneridae</taxon>
        <taxon>Pentapetalae</taxon>
        <taxon>rosids</taxon>
        <taxon>fabids</taxon>
        <taxon>Malpighiales</taxon>
        <taxon>Salicaceae</taxon>
        <taxon>Saliceae</taxon>
        <taxon>Salix</taxon>
    </lineage>
</organism>
<evidence type="ECO:0000313" key="5">
    <source>
        <dbReference type="EMBL" id="KAB5516507.1"/>
    </source>
</evidence>
<evidence type="ECO:0000259" key="4">
    <source>
        <dbReference type="Pfam" id="PF00685"/>
    </source>
</evidence>
<sequence length="359" mass="41496">MAIYIYGSYMLSRQKTRKLLSRAKTLNCFLQRYILVSVSLRVVLMENGDSNEGYDPSLPVEKWCGDDRLYQWKGFWFRPQYLLGTRQVLDKFKPLPSDVILASFPKTGTTWLKSLLYSIINRSSGACLRSNHPHMLVPTLEVQLYGPQQQSFSNFASTSSSSRILATHLPHQILADAVRPADCRVVYVTRNPKDTLTSFWQFVLKSRSYEEPWPLEMAVEKFCNGVVPFGPYYDHVLGFWKESLERPEKVFFITYEELKDDTKTQVKRLAEFLGCPFNGDGEEEVLDEIVISCSFEKLSSHEVNKSSEHSPWMRLPMSSFFRKGEVGDHRNYLNNEMVERIDAITVEKFHESGLMYGVN</sequence>
<evidence type="ECO:0000256" key="3">
    <source>
        <dbReference type="RuleBase" id="RU361155"/>
    </source>
</evidence>
<dbReference type="InterPro" id="IPR000863">
    <property type="entry name" value="Sulfotransferase_dom"/>
</dbReference>
<dbReference type="AlphaFoldDB" id="A0A5N5JN69"/>
<dbReference type="Proteomes" id="UP000326939">
    <property type="component" value="Chromosome 17"/>
</dbReference>
<dbReference type="PANTHER" id="PTHR11783">
    <property type="entry name" value="SULFOTRANSFERASE SULT"/>
    <property type="match status" value="1"/>
</dbReference>
<keyword evidence="6" id="KW-1185">Reference proteome</keyword>
<comment type="similarity">
    <text evidence="1 3">Belongs to the sulfotransferase 1 family.</text>
</comment>
<feature type="domain" description="Sulfotransferase" evidence="4">
    <location>
        <begin position="96"/>
        <end position="353"/>
    </location>
</feature>
<dbReference type="Gene3D" id="3.40.50.300">
    <property type="entry name" value="P-loop containing nucleotide triphosphate hydrolases"/>
    <property type="match status" value="1"/>
</dbReference>
<name>A0A5N5JN69_9ROSI</name>
<dbReference type="EMBL" id="VDCV01000017">
    <property type="protein sequence ID" value="KAB5516507.1"/>
    <property type="molecule type" value="Genomic_DNA"/>
</dbReference>
<reference evidence="6" key="1">
    <citation type="journal article" date="2019" name="Gigascience">
        <title>De novo genome assembly of the endangered Acer yangbiense, a plant species with extremely small populations endemic to Yunnan Province, China.</title>
        <authorList>
            <person name="Yang J."/>
            <person name="Wariss H.M."/>
            <person name="Tao L."/>
            <person name="Zhang R."/>
            <person name="Yun Q."/>
            <person name="Hollingsworth P."/>
            <person name="Dao Z."/>
            <person name="Luo G."/>
            <person name="Guo H."/>
            <person name="Ma Y."/>
            <person name="Sun W."/>
        </authorList>
    </citation>
    <scope>NUCLEOTIDE SEQUENCE [LARGE SCALE GENOMIC DNA]</scope>
    <source>
        <strain evidence="6">cv. br00</strain>
    </source>
</reference>
<dbReference type="GO" id="GO:0008146">
    <property type="term" value="F:sulfotransferase activity"/>
    <property type="evidence" value="ECO:0007669"/>
    <property type="project" value="InterPro"/>
</dbReference>
<dbReference type="Pfam" id="PF00685">
    <property type="entry name" value="Sulfotransfer_1"/>
    <property type="match status" value="1"/>
</dbReference>
<protein>
    <recommendedName>
        <fullName evidence="3">Sulfotransferase</fullName>
        <ecNumber evidence="3">2.8.2.-</ecNumber>
    </recommendedName>
</protein>
<proteinExistence type="inferred from homology"/>
<dbReference type="SUPFAM" id="SSF52540">
    <property type="entry name" value="P-loop containing nucleoside triphosphate hydrolases"/>
    <property type="match status" value="1"/>
</dbReference>
<evidence type="ECO:0000256" key="2">
    <source>
        <dbReference type="ARBA" id="ARBA00022679"/>
    </source>
</evidence>